<dbReference type="EMBL" id="CP001472">
    <property type="protein sequence ID" value="ACO31434.1"/>
    <property type="molecule type" value="Genomic_DNA"/>
</dbReference>
<evidence type="ECO:0000313" key="2">
    <source>
        <dbReference type="Proteomes" id="UP000002207"/>
    </source>
</evidence>
<organism evidence="1 2">
    <name type="scientific">Acidobacterium capsulatum (strain ATCC 51196 / DSM 11244 / BCRC 80197 / JCM 7670 / NBRC 15755 / NCIMB 13165 / 161)</name>
    <dbReference type="NCBI Taxonomy" id="240015"/>
    <lineage>
        <taxon>Bacteria</taxon>
        <taxon>Pseudomonadati</taxon>
        <taxon>Acidobacteriota</taxon>
        <taxon>Terriglobia</taxon>
        <taxon>Terriglobales</taxon>
        <taxon>Acidobacteriaceae</taxon>
        <taxon>Acidobacterium</taxon>
    </lineage>
</organism>
<dbReference type="InParanoid" id="C1F9F2"/>
<evidence type="ECO:0000313" key="1">
    <source>
        <dbReference type="EMBL" id="ACO31434.1"/>
    </source>
</evidence>
<proteinExistence type="predicted"/>
<dbReference type="Proteomes" id="UP000002207">
    <property type="component" value="Chromosome"/>
</dbReference>
<dbReference type="STRING" id="240015.ACP_0306"/>
<sequence length="80" mass="8944">MASLLCAFAQRGKRAPMPDGGTMFPFVSVRQKTESLRRIWIAAENTQGGLISVWVAEPQEHPVNEQPEMAEETGELRWCA</sequence>
<keyword evidence="2" id="KW-1185">Reference proteome</keyword>
<accession>C1F9F2</accession>
<gene>
    <name evidence="1" type="ordered locus">ACP_0306</name>
</gene>
<name>C1F9F2_ACIC5</name>
<dbReference type="KEGG" id="aca:ACP_0306"/>
<dbReference type="AlphaFoldDB" id="C1F9F2"/>
<protein>
    <submittedName>
        <fullName evidence="1">Uncharacterized protein</fullName>
    </submittedName>
</protein>
<reference evidence="1 2" key="1">
    <citation type="journal article" date="2009" name="Appl. Environ. Microbiol.">
        <title>Three genomes from the phylum Acidobacteria provide insight into the lifestyles of these microorganisms in soils.</title>
        <authorList>
            <person name="Ward N.L."/>
            <person name="Challacombe J.F."/>
            <person name="Janssen P.H."/>
            <person name="Henrissat B."/>
            <person name="Coutinho P.M."/>
            <person name="Wu M."/>
            <person name="Xie G."/>
            <person name="Haft D.H."/>
            <person name="Sait M."/>
            <person name="Badger J."/>
            <person name="Barabote R.D."/>
            <person name="Bradley B."/>
            <person name="Brettin T.S."/>
            <person name="Brinkac L.M."/>
            <person name="Bruce D."/>
            <person name="Creasy T."/>
            <person name="Daugherty S.C."/>
            <person name="Davidsen T.M."/>
            <person name="DeBoy R.T."/>
            <person name="Detter J.C."/>
            <person name="Dodson R.J."/>
            <person name="Durkin A.S."/>
            <person name="Ganapathy A."/>
            <person name="Gwinn-Giglio M."/>
            <person name="Han C.S."/>
            <person name="Khouri H."/>
            <person name="Kiss H."/>
            <person name="Kothari S.P."/>
            <person name="Madupu R."/>
            <person name="Nelson K.E."/>
            <person name="Nelson W.C."/>
            <person name="Paulsen I."/>
            <person name="Penn K."/>
            <person name="Ren Q."/>
            <person name="Rosovitz M.J."/>
            <person name="Selengut J.D."/>
            <person name="Shrivastava S."/>
            <person name="Sullivan S.A."/>
            <person name="Tapia R."/>
            <person name="Thompson L.S."/>
            <person name="Watkins K.L."/>
            <person name="Yang Q."/>
            <person name="Yu C."/>
            <person name="Zafar N."/>
            <person name="Zhou L."/>
            <person name="Kuske C.R."/>
        </authorList>
    </citation>
    <scope>NUCLEOTIDE SEQUENCE [LARGE SCALE GENOMIC DNA]</scope>
    <source>
        <strain evidence="2">ATCC 51196 / DSM 11244 / BCRC 80197 / JCM 7670 / NBRC 15755 / NCIMB 13165 / 161</strain>
    </source>
</reference>
<dbReference type="HOGENOM" id="CLU_2581680_0_0_0"/>